<dbReference type="SUPFAM" id="SSF52540">
    <property type="entry name" value="P-loop containing nucleoside triphosphate hydrolases"/>
    <property type="match status" value="1"/>
</dbReference>
<dbReference type="Pfam" id="PF13476">
    <property type="entry name" value="AAA_23"/>
    <property type="match status" value="1"/>
</dbReference>
<evidence type="ECO:0000256" key="1">
    <source>
        <dbReference type="SAM" id="Coils"/>
    </source>
</evidence>
<feature type="coiled-coil region" evidence="1">
    <location>
        <begin position="400"/>
        <end position="467"/>
    </location>
</feature>
<feature type="domain" description="Rad50/SbcC-type AAA" evidence="2">
    <location>
        <begin position="5"/>
        <end position="238"/>
    </location>
</feature>
<keyword evidence="3" id="KW-0067">ATP-binding</keyword>
<comment type="caution">
    <text evidence="3">The sequence shown here is derived from an EMBL/GenBank/DDBJ whole genome shotgun (WGS) entry which is preliminary data.</text>
</comment>
<dbReference type="PANTHER" id="PTHR32114">
    <property type="entry name" value="ABC TRANSPORTER ABCH.3"/>
    <property type="match status" value="1"/>
</dbReference>
<dbReference type="Gene3D" id="3.40.50.300">
    <property type="entry name" value="P-loop containing nucleotide triphosphate hydrolases"/>
    <property type="match status" value="2"/>
</dbReference>
<dbReference type="PANTHER" id="PTHR32114:SF2">
    <property type="entry name" value="ABC TRANSPORTER ABCH.3"/>
    <property type="match status" value="1"/>
</dbReference>
<dbReference type="RefSeq" id="WP_188753157.1">
    <property type="nucleotide sequence ID" value="NZ_BMIK01000019.1"/>
</dbReference>
<protein>
    <submittedName>
        <fullName evidence="3">ABC transporter ATP-binding protein</fullName>
    </submittedName>
</protein>
<dbReference type="InterPro" id="IPR038729">
    <property type="entry name" value="Rad50/SbcC_AAA"/>
</dbReference>
<feature type="coiled-coil region" evidence="1">
    <location>
        <begin position="217"/>
        <end position="244"/>
    </location>
</feature>
<evidence type="ECO:0000313" key="3">
    <source>
        <dbReference type="EMBL" id="GGC42982.1"/>
    </source>
</evidence>
<evidence type="ECO:0000313" key="4">
    <source>
        <dbReference type="Proteomes" id="UP000597338"/>
    </source>
</evidence>
<accession>A0ABQ1MM70</accession>
<reference evidence="4" key="1">
    <citation type="journal article" date="2019" name="Int. J. Syst. Evol. Microbiol.">
        <title>The Global Catalogue of Microorganisms (GCM) 10K type strain sequencing project: providing services to taxonomists for standard genome sequencing and annotation.</title>
        <authorList>
            <consortium name="The Broad Institute Genomics Platform"/>
            <consortium name="The Broad Institute Genome Sequencing Center for Infectious Disease"/>
            <person name="Wu L."/>
            <person name="Ma J."/>
        </authorList>
    </citation>
    <scope>NUCLEOTIDE SEQUENCE [LARGE SCALE GENOMIC DNA]</scope>
    <source>
        <strain evidence="4">CGMCC 1.15342</strain>
    </source>
</reference>
<keyword evidence="4" id="KW-1185">Reference proteome</keyword>
<dbReference type="InterPro" id="IPR027417">
    <property type="entry name" value="P-loop_NTPase"/>
</dbReference>
<gene>
    <name evidence="3" type="ORF">GCM10011386_39100</name>
</gene>
<dbReference type="InterPro" id="IPR017599">
    <property type="entry name" value="DNA_S_DndD"/>
</dbReference>
<keyword evidence="1" id="KW-0175">Coiled coil</keyword>
<organism evidence="3 4">
    <name type="scientific">Parapedobacter defluvii</name>
    <dbReference type="NCBI Taxonomy" id="2045106"/>
    <lineage>
        <taxon>Bacteria</taxon>
        <taxon>Pseudomonadati</taxon>
        <taxon>Bacteroidota</taxon>
        <taxon>Sphingobacteriia</taxon>
        <taxon>Sphingobacteriales</taxon>
        <taxon>Sphingobacteriaceae</taxon>
        <taxon>Parapedobacter</taxon>
    </lineage>
</organism>
<evidence type="ECO:0000259" key="2">
    <source>
        <dbReference type="Pfam" id="PF13476"/>
    </source>
</evidence>
<proteinExistence type="predicted"/>
<dbReference type="EMBL" id="BMIK01000019">
    <property type="protein sequence ID" value="GGC42982.1"/>
    <property type="molecule type" value="Genomic_DNA"/>
</dbReference>
<name>A0ABQ1MM70_9SPHI</name>
<dbReference type="NCBIfam" id="TIGR03185">
    <property type="entry name" value="DNA_S_dndD"/>
    <property type="match status" value="1"/>
</dbReference>
<keyword evidence="3" id="KW-0547">Nucleotide-binding</keyword>
<sequence>MLIKRIALDNFRVYKGVNEVSFEQDGVRNVHIISGYNGYGKTTFLTSLVWCLYGNQMQEVDETFRRRIREAGGYPKFLESCMNRSAATDMETEYSVSVVFANMEIPGIMANEVLVKRSYKLGNQTDHLEIFIDGNKNELVMDVGYEIFIQDFILPKEIAKFFFFDAEKITALAENQSLEQKRQLGRAYAEVLGIKKYVDLRNNLTILQAKYQKESASETDLERIEQLEDEIGKLEHELTYQRTAKHQIDQKLEETQKRLLAIQTNLLRAGNTLSIEEIAQLDEKRKVLSATSDQLKTHLKGLLDLAPFAIAGGLFFKAVAQAEAEQQQRDANVVSAQEISKLTQQIETILDGFPQNLNRKAAESSFAPVLKKLHLWQRQANDWQLDERLFLGKDSYNELMAIAKQLRQSYKDEFKRLTQEIKRCRYELNEVTRLLNHAKSKGNDATIKDYKVKAEALFNTLKNIKKDQEQVLMGEGVLQNELNNRKKVLSEFQKKLDINADLREKDEVATRLIGELDEFIKKIQLEKRHLLEESIRRGLNSLMHKKHFVKLVSISIEEEIIEIDLIGENGDKINKEDLSMGEKQLYATAIFQALVKESKIEFPVFIDSPMQKLDRAHAENILTEFYPNVSKQVVILPLLNKEISAIEYKIIEPYVKSCHLIEHRPELDSSKLVPIDNGQLYAYMEDYDLKRQHV</sequence>
<dbReference type="Proteomes" id="UP000597338">
    <property type="component" value="Unassembled WGS sequence"/>
</dbReference>
<dbReference type="GO" id="GO:0005524">
    <property type="term" value="F:ATP binding"/>
    <property type="evidence" value="ECO:0007669"/>
    <property type="project" value="UniProtKB-KW"/>
</dbReference>